<dbReference type="AlphaFoldDB" id="A0AAV2YIP1"/>
<dbReference type="Proteomes" id="UP001146120">
    <property type="component" value="Unassembled WGS sequence"/>
</dbReference>
<reference evidence="2" key="2">
    <citation type="journal article" date="2023" name="Microbiol Resour">
        <title>Decontamination and Annotation of the Draft Genome Sequence of the Oomycete Lagenidium giganteum ARSEF 373.</title>
        <authorList>
            <person name="Morgan W.R."/>
            <person name="Tartar A."/>
        </authorList>
    </citation>
    <scope>NUCLEOTIDE SEQUENCE</scope>
    <source>
        <strain evidence="2">ARSEF 373</strain>
    </source>
</reference>
<name>A0AAV2YIP1_9STRA</name>
<evidence type="ECO:0000313" key="3">
    <source>
        <dbReference type="Proteomes" id="UP001146120"/>
    </source>
</evidence>
<reference evidence="2" key="1">
    <citation type="submission" date="2022-11" db="EMBL/GenBank/DDBJ databases">
        <authorList>
            <person name="Morgan W.R."/>
            <person name="Tartar A."/>
        </authorList>
    </citation>
    <scope>NUCLEOTIDE SEQUENCE</scope>
    <source>
        <strain evidence="2">ARSEF 373</strain>
    </source>
</reference>
<feature type="region of interest" description="Disordered" evidence="1">
    <location>
        <begin position="1"/>
        <end position="21"/>
    </location>
</feature>
<dbReference type="EMBL" id="DAKRPA010000280">
    <property type="protein sequence ID" value="DAZ93930.1"/>
    <property type="molecule type" value="Genomic_DNA"/>
</dbReference>
<keyword evidence="3" id="KW-1185">Reference proteome</keyword>
<sequence>MKFPGRFDNANTTTQQASMTSRTTCIAIWKGSWFLSVIRCTMRASKPPSSSRRSVKRTSRKFRKQGSLATKYLQGF</sequence>
<organism evidence="2 3">
    <name type="scientific">Lagenidium giganteum</name>
    <dbReference type="NCBI Taxonomy" id="4803"/>
    <lineage>
        <taxon>Eukaryota</taxon>
        <taxon>Sar</taxon>
        <taxon>Stramenopiles</taxon>
        <taxon>Oomycota</taxon>
        <taxon>Peronosporomycetes</taxon>
        <taxon>Pythiales</taxon>
        <taxon>Pythiaceae</taxon>
    </lineage>
</organism>
<evidence type="ECO:0000256" key="1">
    <source>
        <dbReference type="SAM" id="MobiDB-lite"/>
    </source>
</evidence>
<feature type="compositionally biased region" description="Basic residues" evidence="1">
    <location>
        <begin position="53"/>
        <end position="64"/>
    </location>
</feature>
<feature type="region of interest" description="Disordered" evidence="1">
    <location>
        <begin position="44"/>
        <end position="64"/>
    </location>
</feature>
<comment type="caution">
    <text evidence="2">The sequence shown here is derived from an EMBL/GenBank/DDBJ whole genome shotgun (WGS) entry which is preliminary data.</text>
</comment>
<gene>
    <name evidence="2" type="ORF">N0F65_012876</name>
</gene>
<proteinExistence type="predicted"/>
<feature type="compositionally biased region" description="Polar residues" evidence="1">
    <location>
        <begin position="9"/>
        <end position="21"/>
    </location>
</feature>
<evidence type="ECO:0000313" key="2">
    <source>
        <dbReference type="EMBL" id="DAZ93930.1"/>
    </source>
</evidence>
<protein>
    <submittedName>
        <fullName evidence="2">Uncharacterized protein</fullName>
    </submittedName>
</protein>
<accession>A0AAV2YIP1</accession>